<accession>A0AA45QRP5</accession>
<keyword evidence="1" id="KW-0472">Membrane</keyword>
<gene>
    <name evidence="2" type="ORF">JW886_01740</name>
</gene>
<dbReference type="RefSeq" id="WP_205872147.1">
    <property type="nucleotide sequence ID" value="NZ_CP070872.1"/>
</dbReference>
<dbReference type="PANTHER" id="PTHR40076:SF1">
    <property type="entry name" value="MEMBRANE PROTEIN"/>
    <property type="match status" value="1"/>
</dbReference>
<sequence>MTRKALKERAKGALRDNFGSKMLLFIIPIVLGILGGGNGMRTTLDENSSGLDALPGSVWLAVSVVGLIMAVLIIALTLFVAVITVGAVFNYIKIYRGERNNPQFSNIFVPFHDGSAGKIILLTIVKGLIFIVLMFIPIIGWAFGIYLALGWSQSTYVLFDQLEQDKYEGVMGVLRDSATMMRGLRADYFIFKLSFFWWYVLYGVTGGLAGFWTTPYVNMASVAYYENIGA</sequence>
<dbReference type="EMBL" id="CP070872">
    <property type="protein sequence ID" value="QSE77010.1"/>
    <property type="molecule type" value="Genomic_DNA"/>
</dbReference>
<feature type="transmembrane region" description="Helical" evidence="1">
    <location>
        <begin position="59"/>
        <end position="92"/>
    </location>
</feature>
<protein>
    <submittedName>
        <fullName evidence="2">DUF975 family protein</fullName>
    </submittedName>
</protein>
<proteinExistence type="predicted"/>
<dbReference type="PANTHER" id="PTHR40076">
    <property type="entry name" value="MEMBRANE PROTEIN-RELATED"/>
    <property type="match status" value="1"/>
</dbReference>
<feature type="transmembrane region" description="Helical" evidence="1">
    <location>
        <begin position="189"/>
        <end position="212"/>
    </location>
</feature>
<feature type="transmembrane region" description="Helical" evidence="1">
    <location>
        <begin position="21"/>
        <end position="39"/>
    </location>
</feature>
<feature type="transmembrane region" description="Helical" evidence="1">
    <location>
        <begin position="128"/>
        <end position="149"/>
    </location>
</feature>
<organism evidence="2 3">
    <name type="scientific">Lactococcus taiwanensis</name>
    <dbReference type="NCBI Taxonomy" id="1151742"/>
    <lineage>
        <taxon>Bacteria</taxon>
        <taxon>Bacillati</taxon>
        <taxon>Bacillota</taxon>
        <taxon>Bacilli</taxon>
        <taxon>Lactobacillales</taxon>
        <taxon>Streptococcaceae</taxon>
        <taxon>Lactococcus</taxon>
    </lineage>
</organism>
<reference evidence="2 3" key="1">
    <citation type="submission" date="2021-02" db="EMBL/GenBank/DDBJ databases">
        <title>Complete genome sequence of Lactococcus lactis strain K_LL004.</title>
        <authorList>
            <person name="Kim H.B."/>
        </authorList>
    </citation>
    <scope>NUCLEOTIDE SEQUENCE [LARGE SCALE GENOMIC DNA]</scope>
    <source>
        <strain evidence="2 3">K_LL004</strain>
    </source>
</reference>
<name>A0AA45QRP5_9LACT</name>
<evidence type="ECO:0000256" key="1">
    <source>
        <dbReference type="SAM" id="Phobius"/>
    </source>
</evidence>
<keyword evidence="1" id="KW-1133">Transmembrane helix</keyword>
<keyword evidence="3" id="KW-1185">Reference proteome</keyword>
<keyword evidence="1" id="KW-0812">Transmembrane</keyword>
<dbReference type="AlphaFoldDB" id="A0AA45QRP5"/>
<dbReference type="InterPro" id="IPR010380">
    <property type="entry name" value="DUF975"/>
</dbReference>
<dbReference type="KEGG" id="lti:JW886_01740"/>
<dbReference type="Pfam" id="PF06161">
    <property type="entry name" value="DUF975"/>
    <property type="match status" value="1"/>
</dbReference>
<evidence type="ECO:0000313" key="3">
    <source>
        <dbReference type="Proteomes" id="UP000663608"/>
    </source>
</evidence>
<dbReference type="Proteomes" id="UP000663608">
    <property type="component" value="Chromosome"/>
</dbReference>
<evidence type="ECO:0000313" key="2">
    <source>
        <dbReference type="EMBL" id="QSE77010.1"/>
    </source>
</evidence>